<dbReference type="Pfam" id="PF07676">
    <property type="entry name" value="PD40"/>
    <property type="match status" value="1"/>
</dbReference>
<dbReference type="EMBL" id="SBLB01000017">
    <property type="protein sequence ID" value="RYC66296.1"/>
    <property type="molecule type" value="Genomic_DNA"/>
</dbReference>
<dbReference type="PANTHER" id="PTHR36842">
    <property type="entry name" value="PROTEIN TOLB HOMOLOG"/>
    <property type="match status" value="1"/>
</dbReference>
<comment type="similarity">
    <text evidence="1">Belongs to the TolB family.</text>
</comment>
<dbReference type="Gene3D" id="2.120.10.30">
    <property type="entry name" value="TolB, C-terminal domain"/>
    <property type="match status" value="1"/>
</dbReference>
<gene>
    <name evidence="2" type="ORF">EQG79_30475</name>
</gene>
<comment type="caution">
    <text evidence="2">The sequence shown here is derived from an EMBL/GenBank/DDBJ whole genome shotgun (WGS) entry which is preliminary data.</text>
</comment>
<sequence length="303" mass="33517">MPRLYRAAFRPLFFAAWLAVLTLSGHLVAWGQAPPDTELFLVDLTRNGQALQVGTPRNITQRKGYDNQPSFTPDGRAVLYTSAREDGQTDIYRYDLRQQTNTPLTRTSESEYSPTVTPDRGYFSVIRVEKDQTQRLWKFPISGAGNPVLVLENVKPVGYHCWLTPDSLALFILGKPNSLQLARVSTGDTARLAGNIGRSLHNVPGKKAVSFIHKRTSTDWTISQLDRQTRQISPITPTLPGSEDFVWTPDGTLLMGQGAALYQCRPGNGTGWTKLADFSAAGITQITRLAIDPRGKTLVFVGQ</sequence>
<organism evidence="2 3">
    <name type="scientific">Spirosoma sordidisoli</name>
    <dbReference type="NCBI Taxonomy" id="2502893"/>
    <lineage>
        <taxon>Bacteria</taxon>
        <taxon>Pseudomonadati</taxon>
        <taxon>Bacteroidota</taxon>
        <taxon>Cytophagia</taxon>
        <taxon>Cytophagales</taxon>
        <taxon>Cytophagaceae</taxon>
        <taxon>Spirosoma</taxon>
    </lineage>
</organism>
<dbReference type="InterPro" id="IPR011659">
    <property type="entry name" value="WD40"/>
</dbReference>
<protein>
    <submittedName>
        <fullName evidence="2">Uncharacterized protein</fullName>
    </submittedName>
</protein>
<evidence type="ECO:0000256" key="1">
    <source>
        <dbReference type="ARBA" id="ARBA00009820"/>
    </source>
</evidence>
<reference evidence="2 3" key="1">
    <citation type="submission" date="2019-01" db="EMBL/GenBank/DDBJ databases">
        <title>Spirosoma flava sp. nov., a propanil-degrading bacterium isolated from herbicide-contaminated soil.</title>
        <authorList>
            <person name="Zhang L."/>
            <person name="Jiang J.-D."/>
        </authorList>
    </citation>
    <scope>NUCLEOTIDE SEQUENCE [LARGE SCALE GENOMIC DNA]</scope>
    <source>
        <strain evidence="2 3">TY50</strain>
    </source>
</reference>
<dbReference type="RefSeq" id="WP_129606988.1">
    <property type="nucleotide sequence ID" value="NZ_SBLB01000017.1"/>
</dbReference>
<dbReference type="SUPFAM" id="SSF69304">
    <property type="entry name" value="Tricorn protease N-terminal domain"/>
    <property type="match status" value="1"/>
</dbReference>
<name>A0A4Q2UC23_9BACT</name>
<evidence type="ECO:0000313" key="3">
    <source>
        <dbReference type="Proteomes" id="UP000290407"/>
    </source>
</evidence>
<dbReference type="AlphaFoldDB" id="A0A4Q2UC23"/>
<keyword evidence="3" id="KW-1185">Reference proteome</keyword>
<dbReference type="InterPro" id="IPR011042">
    <property type="entry name" value="6-blade_b-propeller_TolB-like"/>
</dbReference>
<dbReference type="Proteomes" id="UP000290407">
    <property type="component" value="Unassembled WGS sequence"/>
</dbReference>
<evidence type="ECO:0000313" key="2">
    <source>
        <dbReference type="EMBL" id="RYC66296.1"/>
    </source>
</evidence>
<accession>A0A4Q2UC23</accession>
<proteinExistence type="inferred from homology"/>